<organism evidence="1 2">
    <name type="scientific">Phanerochaete carnosa (strain HHB-10118-sp)</name>
    <name type="common">White-rot fungus</name>
    <name type="synonym">Peniophora carnosa</name>
    <dbReference type="NCBI Taxonomy" id="650164"/>
    <lineage>
        <taxon>Eukaryota</taxon>
        <taxon>Fungi</taxon>
        <taxon>Dikarya</taxon>
        <taxon>Basidiomycota</taxon>
        <taxon>Agaricomycotina</taxon>
        <taxon>Agaricomycetes</taxon>
        <taxon>Polyporales</taxon>
        <taxon>Phanerochaetaceae</taxon>
        <taxon>Phanerochaete</taxon>
    </lineage>
</organism>
<sequence>MVMYSVRYTEMRYSLRCPIARFANEPNQLQDRVLRKRKQERLETSACGVLVRACSSSKRQPAPVERDQDMGWCSLPKNLQSSPATEATRLDDDQSAKLFIVREGEVKIRLAKRLHEKVSISYYLHLRALDDQMLTLRHGVPAIFPPPRA</sequence>
<dbReference type="AlphaFoldDB" id="K5UHJ6"/>
<accession>K5UHJ6</accession>
<dbReference type="InParanoid" id="K5UHJ6"/>
<dbReference type="RefSeq" id="XP_007402469.1">
    <property type="nucleotide sequence ID" value="XM_007402407.1"/>
</dbReference>
<evidence type="ECO:0000313" key="1">
    <source>
        <dbReference type="EMBL" id="EKM48981.1"/>
    </source>
</evidence>
<name>K5UHJ6_PHACS</name>
<dbReference type="HOGENOM" id="CLU_1750351_0_0_1"/>
<evidence type="ECO:0000313" key="2">
    <source>
        <dbReference type="Proteomes" id="UP000008370"/>
    </source>
</evidence>
<keyword evidence="2" id="KW-1185">Reference proteome</keyword>
<protein>
    <submittedName>
        <fullName evidence="1">Uncharacterized protein</fullName>
    </submittedName>
</protein>
<gene>
    <name evidence="1" type="ORF">PHACADRAFT_265930</name>
</gene>
<reference evidence="1 2" key="1">
    <citation type="journal article" date="2012" name="BMC Genomics">
        <title>Comparative genomics of the white-rot fungi, Phanerochaete carnosa and P. chrysosporium, to elucidate the genetic basis of the distinct wood types they colonize.</title>
        <authorList>
            <person name="Suzuki H."/>
            <person name="MacDonald J."/>
            <person name="Syed K."/>
            <person name="Salamov A."/>
            <person name="Hori C."/>
            <person name="Aerts A."/>
            <person name="Henrissat B."/>
            <person name="Wiebenga A."/>
            <person name="vanKuyk P.A."/>
            <person name="Barry K."/>
            <person name="Lindquist E."/>
            <person name="LaButti K."/>
            <person name="Lapidus A."/>
            <person name="Lucas S."/>
            <person name="Coutinho P."/>
            <person name="Gong Y."/>
            <person name="Samejima M."/>
            <person name="Mahadevan R."/>
            <person name="Abou-Zaid M."/>
            <person name="de Vries R.P."/>
            <person name="Igarashi K."/>
            <person name="Yadav J.S."/>
            <person name="Grigoriev I.V."/>
            <person name="Master E.R."/>
        </authorList>
    </citation>
    <scope>NUCLEOTIDE SEQUENCE [LARGE SCALE GENOMIC DNA]</scope>
    <source>
        <strain evidence="1 2">HHB-10118-sp</strain>
    </source>
</reference>
<proteinExistence type="predicted"/>
<dbReference type="EMBL" id="JH930611">
    <property type="protein sequence ID" value="EKM48981.1"/>
    <property type="molecule type" value="Genomic_DNA"/>
</dbReference>
<dbReference type="GeneID" id="18919249"/>
<dbReference type="Proteomes" id="UP000008370">
    <property type="component" value="Unassembled WGS sequence"/>
</dbReference>
<dbReference type="KEGG" id="pco:PHACADRAFT_265930"/>